<protein>
    <submittedName>
        <fullName evidence="2">Uncharacterized protein</fullName>
    </submittedName>
</protein>
<proteinExistence type="predicted"/>
<feature type="compositionally biased region" description="Basic residues" evidence="1">
    <location>
        <begin position="1"/>
        <end position="10"/>
    </location>
</feature>
<evidence type="ECO:0000256" key="1">
    <source>
        <dbReference type="SAM" id="MobiDB-lite"/>
    </source>
</evidence>
<accession>A0ABS8RKB7</accession>
<feature type="region of interest" description="Disordered" evidence="1">
    <location>
        <begin position="1"/>
        <end position="32"/>
    </location>
</feature>
<evidence type="ECO:0000313" key="3">
    <source>
        <dbReference type="Proteomes" id="UP000823775"/>
    </source>
</evidence>
<evidence type="ECO:0000313" key="2">
    <source>
        <dbReference type="EMBL" id="MCD7447188.1"/>
    </source>
</evidence>
<sequence length="214" mass="23842">MSHRAGRCTKRRDAQARTRDGPHAAQQCHPRKDVPCESISKIGIETIPPTPDEFVGATTDKTVHDEDDDVLHFLVGGVKLRFGLGKFAVIPGLKCKGSVSIKLRNNFPNEDERVILDLDGLTFEITPMASQSQHLSDEFFYTQAPKRDIGWSICGDGEPSNANLRRSSMNFGFMDDNQDEYKVIPDSNLEVYEFHRGGEKTDIAKDGVDIAESM</sequence>
<gene>
    <name evidence="2" type="ORF">HAX54_025534</name>
</gene>
<dbReference type="EMBL" id="JACEIK010000031">
    <property type="protein sequence ID" value="MCD7447188.1"/>
    <property type="molecule type" value="Genomic_DNA"/>
</dbReference>
<organism evidence="2 3">
    <name type="scientific">Datura stramonium</name>
    <name type="common">Jimsonweed</name>
    <name type="synonym">Common thornapple</name>
    <dbReference type="NCBI Taxonomy" id="4076"/>
    <lineage>
        <taxon>Eukaryota</taxon>
        <taxon>Viridiplantae</taxon>
        <taxon>Streptophyta</taxon>
        <taxon>Embryophyta</taxon>
        <taxon>Tracheophyta</taxon>
        <taxon>Spermatophyta</taxon>
        <taxon>Magnoliopsida</taxon>
        <taxon>eudicotyledons</taxon>
        <taxon>Gunneridae</taxon>
        <taxon>Pentapetalae</taxon>
        <taxon>asterids</taxon>
        <taxon>lamiids</taxon>
        <taxon>Solanales</taxon>
        <taxon>Solanaceae</taxon>
        <taxon>Solanoideae</taxon>
        <taxon>Datureae</taxon>
        <taxon>Datura</taxon>
    </lineage>
</organism>
<keyword evidence="3" id="KW-1185">Reference proteome</keyword>
<name>A0ABS8RKB7_DATST</name>
<dbReference type="Proteomes" id="UP000823775">
    <property type="component" value="Unassembled WGS sequence"/>
</dbReference>
<comment type="caution">
    <text evidence="2">The sequence shown here is derived from an EMBL/GenBank/DDBJ whole genome shotgun (WGS) entry which is preliminary data.</text>
</comment>
<reference evidence="2 3" key="1">
    <citation type="journal article" date="2021" name="BMC Genomics">
        <title>Datura genome reveals duplications of psychoactive alkaloid biosynthetic genes and high mutation rate following tissue culture.</title>
        <authorList>
            <person name="Rajewski A."/>
            <person name="Carter-House D."/>
            <person name="Stajich J."/>
            <person name="Litt A."/>
        </authorList>
    </citation>
    <scope>NUCLEOTIDE SEQUENCE [LARGE SCALE GENOMIC DNA]</scope>
    <source>
        <strain evidence="2">AR-01</strain>
    </source>
</reference>
<feature type="compositionally biased region" description="Basic and acidic residues" evidence="1">
    <location>
        <begin position="11"/>
        <end position="22"/>
    </location>
</feature>